<sequence>MPRFWAHESCLRGKTATCSYCADKTHEWEKCPRRKQNEEPKCKNCWENGIKLRPTTRPLATNASWRQRKDIDSLGSGTLCRKPRHPKTKSRHQNNTVHCRPPEASESGDNCFGDKVEVLHDPQLVTETESAVLLKIGRMKLGIISIYFEGDEDIEPYIIRTEKACKNLGTENLIIADDINAWSHWWGSQR</sequence>
<reference evidence="2 3" key="1">
    <citation type="journal article" date="2019" name="Commun. Biol.">
        <title>The bagworm genome reveals a unique fibroin gene that provides high tensile strength.</title>
        <authorList>
            <person name="Kono N."/>
            <person name="Nakamura H."/>
            <person name="Ohtoshi R."/>
            <person name="Tomita M."/>
            <person name="Numata K."/>
            <person name="Arakawa K."/>
        </authorList>
    </citation>
    <scope>NUCLEOTIDE SEQUENCE [LARGE SCALE GENOMIC DNA]</scope>
</reference>
<dbReference type="Proteomes" id="UP000299102">
    <property type="component" value="Unassembled WGS sequence"/>
</dbReference>
<feature type="region of interest" description="Disordered" evidence="1">
    <location>
        <begin position="74"/>
        <end position="102"/>
    </location>
</feature>
<evidence type="ECO:0000313" key="2">
    <source>
        <dbReference type="EMBL" id="GBP78448.1"/>
    </source>
</evidence>
<comment type="caution">
    <text evidence="2">The sequence shown here is derived from an EMBL/GenBank/DDBJ whole genome shotgun (WGS) entry which is preliminary data.</text>
</comment>
<feature type="compositionally biased region" description="Basic residues" evidence="1">
    <location>
        <begin position="81"/>
        <end position="92"/>
    </location>
</feature>
<dbReference type="Gene3D" id="3.60.10.10">
    <property type="entry name" value="Endonuclease/exonuclease/phosphatase"/>
    <property type="match status" value="1"/>
</dbReference>
<proteinExistence type="predicted"/>
<gene>
    <name evidence="2" type="ORF">EVAR_52253_1</name>
</gene>
<dbReference type="AlphaFoldDB" id="A0A4C1YQM4"/>
<evidence type="ECO:0008006" key="4">
    <source>
        <dbReference type="Google" id="ProtNLM"/>
    </source>
</evidence>
<dbReference type="OrthoDB" id="411871at2759"/>
<accession>A0A4C1YQM4</accession>
<keyword evidence="3" id="KW-1185">Reference proteome</keyword>
<dbReference type="InterPro" id="IPR036691">
    <property type="entry name" value="Endo/exonu/phosph_ase_sf"/>
</dbReference>
<dbReference type="SUPFAM" id="SSF56219">
    <property type="entry name" value="DNase I-like"/>
    <property type="match status" value="1"/>
</dbReference>
<organism evidence="2 3">
    <name type="scientific">Eumeta variegata</name>
    <name type="common">Bagworm moth</name>
    <name type="synonym">Eumeta japonica</name>
    <dbReference type="NCBI Taxonomy" id="151549"/>
    <lineage>
        <taxon>Eukaryota</taxon>
        <taxon>Metazoa</taxon>
        <taxon>Ecdysozoa</taxon>
        <taxon>Arthropoda</taxon>
        <taxon>Hexapoda</taxon>
        <taxon>Insecta</taxon>
        <taxon>Pterygota</taxon>
        <taxon>Neoptera</taxon>
        <taxon>Endopterygota</taxon>
        <taxon>Lepidoptera</taxon>
        <taxon>Glossata</taxon>
        <taxon>Ditrysia</taxon>
        <taxon>Tineoidea</taxon>
        <taxon>Psychidae</taxon>
        <taxon>Oiketicinae</taxon>
        <taxon>Eumeta</taxon>
    </lineage>
</organism>
<evidence type="ECO:0000313" key="3">
    <source>
        <dbReference type="Proteomes" id="UP000299102"/>
    </source>
</evidence>
<protein>
    <recommendedName>
        <fullName evidence="4">Endonuclease/exonuclease/phosphatase domain-containing protein</fullName>
    </recommendedName>
</protein>
<dbReference type="EMBL" id="BGZK01001370">
    <property type="protein sequence ID" value="GBP78448.1"/>
    <property type="molecule type" value="Genomic_DNA"/>
</dbReference>
<evidence type="ECO:0000256" key="1">
    <source>
        <dbReference type="SAM" id="MobiDB-lite"/>
    </source>
</evidence>
<name>A0A4C1YQM4_EUMVA</name>